<dbReference type="PANTHER" id="PTHR24416:SF611">
    <property type="entry name" value="TYROSINE-PROTEIN KINASE TRANSMEMBRANE RECEPTOR ROR"/>
    <property type="match status" value="1"/>
</dbReference>
<reference evidence="11" key="1">
    <citation type="submission" date="2017-02" db="UniProtKB">
        <authorList>
            <consortium name="WormBaseParasite"/>
        </authorList>
    </citation>
    <scope>IDENTIFICATION</scope>
</reference>
<gene>
    <name evidence="9" type="ORF">HNAJ_LOCUS8605</name>
</gene>
<dbReference type="GO" id="GO:0004714">
    <property type="term" value="F:transmembrane receptor protein tyrosine kinase activity"/>
    <property type="evidence" value="ECO:0007669"/>
    <property type="project" value="TreeGrafter"/>
</dbReference>
<organism evidence="11">
    <name type="scientific">Rodentolepis nana</name>
    <name type="common">Dwarf tapeworm</name>
    <name type="synonym">Hymenolepis nana</name>
    <dbReference type="NCBI Taxonomy" id="102285"/>
    <lineage>
        <taxon>Eukaryota</taxon>
        <taxon>Metazoa</taxon>
        <taxon>Spiralia</taxon>
        <taxon>Lophotrochozoa</taxon>
        <taxon>Platyhelminthes</taxon>
        <taxon>Cestoda</taxon>
        <taxon>Eucestoda</taxon>
        <taxon>Cyclophyllidea</taxon>
        <taxon>Hymenolepididae</taxon>
        <taxon>Rodentolepis</taxon>
    </lineage>
</organism>
<name>A0A0R3TMQ2_RODNA</name>
<dbReference type="Proteomes" id="UP000278807">
    <property type="component" value="Unassembled WGS sequence"/>
</dbReference>
<evidence type="ECO:0000256" key="6">
    <source>
        <dbReference type="ARBA" id="ARBA00023137"/>
    </source>
</evidence>
<dbReference type="SMART" id="SM00219">
    <property type="entry name" value="TyrKc"/>
    <property type="match status" value="1"/>
</dbReference>
<accession>A0A0R3TMQ2</accession>
<evidence type="ECO:0000313" key="11">
    <source>
        <dbReference type="WBParaSite" id="HNAJ_0000860901-mRNA-1"/>
    </source>
</evidence>
<evidence type="ECO:0000256" key="4">
    <source>
        <dbReference type="ARBA" id="ARBA00022777"/>
    </source>
</evidence>
<dbReference type="InterPro" id="IPR050122">
    <property type="entry name" value="RTK"/>
</dbReference>
<dbReference type="InterPro" id="IPR011009">
    <property type="entry name" value="Kinase-like_dom_sf"/>
</dbReference>
<feature type="chain" id="PRO_5043131923" evidence="7">
    <location>
        <begin position="26"/>
        <end position="257"/>
    </location>
</feature>
<dbReference type="WBParaSite" id="HNAJ_0000860901-mRNA-1">
    <property type="protein sequence ID" value="HNAJ_0000860901-mRNA-1"/>
    <property type="gene ID" value="HNAJ_0000860901"/>
</dbReference>
<dbReference type="PIRSF" id="PIRSF000654">
    <property type="entry name" value="Integrin-linked_kinase"/>
    <property type="match status" value="1"/>
</dbReference>
<dbReference type="InterPro" id="IPR008266">
    <property type="entry name" value="Tyr_kinase_AS"/>
</dbReference>
<dbReference type="STRING" id="102285.A0A0R3TMQ2"/>
<evidence type="ECO:0000256" key="7">
    <source>
        <dbReference type="SAM" id="SignalP"/>
    </source>
</evidence>
<keyword evidence="3" id="KW-0547">Nucleotide-binding</keyword>
<keyword evidence="10" id="KW-1185">Reference proteome</keyword>
<dbReference type="InterPro" id="IPR000719">
    <property type="entry name" value="Prot_kinase_dom"/>
</dbReference>
<evidence type="ECO:0000313" key="9">
    <source>
        <dbReference type="EMBL" id="VDO04624.1"/>
    </source>
</evidence>
<dbReference type="FunFam" id="1.10.510.10:FF:000554">
    <property type="entry name" value="Predicted protein"/>
    <property type="match status" value="1"/>
</dbReference>
<evidence type="ECO:0000256" key="3">
    <source>
        <dbReference type="ARBA" id="ARBA00022741"/>
    </source>
</evidence>
<evidence type="ECO:0000256" key="1">
    <source>
        <dbReference type="ARBA" id="ARBA00022553"/>
    </source>
</evidence>
<dbReference type="GO" id="GO:0007169">
    <property type="term" value="P:cell surface receptor protein tyrosine kinase signaling pathway"/>
    <property type="evidence" value="ECO:0007669"/>
    <property type="project" value="TreeGrafter"/>
</dbReference>
<keyword evidence="7" id="KW-0732">Signal</keyword>
<evidence type="ECO:0000313" key="10">
    <source>
        <dbReference type="Proteomes" id="UP000278807"/>
    </source>
</evidence>
<protein>
    <submittedName>
        <fullName evidence="11">Protein kinase domain-containing protein</fullName>
    </submittedName>
</protein>
<keyword evidence="1" id="KW-0597">Phosphoprotein</keyword>
<dbReference type="GO" id="GO:0043235">
    <property type="term" value="C:receptor complex"/>
    <property type="evidence" value="ECO:0007669"/>
    <property type="project" value="TreeGrafter"/>
</dbReference>
<keyword evidence="2" id="KW-0808">Transferase</keyword>
<dbReference type="AlphaFoldDB" id="A0A0R3TMQ2"/>
<dbReference type="PRINTS" id="PR00109">
    <property type="entry name" value="TYRKINASE"/>
</dbReference>
<dbReference type="EMBL" id="UZAE01012335">
    <property type="protein sequence ID" value="VDO04624.1"/>
    <property type="molecule type" value="Genomic_DNA"/>
</dbReference>
<sequence>MDLHILCSIFIRLLVSSSSIVGTSSEADLVAFIQEIEMMKFVGKHENVIQLYATTSMKGHPVMVMEYAEEGSLKNYLQKYRHHLADQSRFPTMRQLGKFGQQVAKGMVYLASKGLVHRDLAARNVVITDDLIAKVADFGLTRKAEFYYRMHRNGRVPLKWMAPESVCQKLFTTKSDVWSFGVLLWELFSLGETPAANMSTGEFLKALSSGVSVYTKPKLADDKLYQDLMQLCWRRNPNDRPSFEEIVDILSILFPSL</sequence>
<evidence type="ECO:0000256" key="5">
    <source>
        <dbReference type="ARBA" id="ARBA00022840"/>
    </source>
</evidence>
<keyword evidence="4" id="KW-0418">Kinase</keyword>
<dbReference type="SUPFAM" id="SSF56112">
    <property type="entry name" value="Protein kinase-like (PK-like)"/>
    <property type="match status" value="1"/>
</dbReference>
<dbReference type="PROSITE" id="PS00109">
    <property type="entry name" value="PROTEIN_KINASE_TYR"/>
    <property type="match status" value="1"/>
</dbReference>
<dbReference type="PANTHER" id="PTHR24416">
    <property type="entry name" value="TYROSINE-PROTEIN KINASE RECEPTOR"/>
    <property type="match status" value="1"/>
</dbReference>
<evidence type="ECO:0000256" key="2">
    <source>
        <dbReference type="ARBA" id="ARBA00022679"/>
    </source>
</evidence>
<dbReference type="InterPro" id="IPR001245">
    <property type="entry name" value="Ser-Thr/Tyr_kinase_cat_dom"/>
</dbReference>
<dbReference type="InterPro" id="IPR020635">
    <property type="entry name" value="Tyr_kinase_cat_dom"/>
</dbReference>
<dbReference type="CDD" id="cd00192">
    <property type="entry name" value="PTKc"/>
    <property type="match status" value="1"/>
</dbReference>
<feature type="domain" description="Protein kinase" evidence="8">
    <location>
        <begin position="1"/>
        <end position="254"/>
    </location>
</feature>
<reference evidence="9 10" key="2">
    <citation type="submission" date="2018-11" db="EMBL/GenBank/DDBJ databases">
        <authorList>
            <consortium name="Pathogen Informatics"/>
        </authorList>
    </citation>
    <scope>NUCLEOTIDE SEQUENCE [LARGE SCALE GENOMIC DNA]</scope>
</reference>
<keyword evidence="5" id="KW-0067">ATP-binding</keyword>
<dbReference type="Gene3D" id="1.10.510.10">
    <property type="entry name" value="Transferase(Phosphotransferase) domain 1"/>
    <property type="match status" value="1"/>
</dbReference>
<keyword evidence="6" id="KW-0829">Tyrosine-protein kinase</keyword>
<dbReference type="OrthoDB" id="5984265at2759"/>
<dbReference type="GO" id="GO:0005524">
    <property type="term" value="F:ATP binding"/>
    <property type="evidence" value="ECO:0007669"/>
    <property type="project" value="UniProtKB-KW"/>
</dbReference>
<evidence type="ECO:0000259" key="8">
    <source>
        <dbReference type="PROSITE" id="PS50011"/>
    </source>
</evidence>
<dbReference type="GO" id="GO:0005886">
    <property type="term" value="C:plasma membrane"/>
    <property type="evidence" value="ECO:0007669"/>
    <property type="project" value="TreeGrafter"/>
</dbReference>
<proteinExistence type="predicted"/>
<feature type="signal peptide" evidence="7">
    <location>
        <begin position="1"/>
        <end position="25"/>
    </location>
</feature>
<dbReference type="Pfam" id="PF07714">
    <property type="entry name" value="PK_Tyr_Ser-Thr"/>
    <property type="match status" value="1"/>
</dbReference>
<dbReference type="PROSITE" id="PS50011">
    <property type="entry name" value="PROTEIN_KINASE_DOM"/>
    <property type="match status" value="1"/>
</dbReference>